<dbReference type="InterPro" id="IPR050390">
    <property type="entry name" value="C5-Methyltransferase"/>
</dbReference>
<feature type="active site" evidence="6">
    <location>
        <position position="73"/>
    </location>
</feature>
<proteinExistence type="inferred from homology"/>
<keyword evidence="2 6" id="KW-0489">Methyltransferase</keyword>
<dbReference type="InterPro" id="IPR029063">
    <property type="entry name" value="SAM-dependent_MTases_sf"/>
</dbReference>
<organism evidence="8 9">
    <name type="scientific">Streptomonospora salina</name>
    <dbReference type="NCBI Taxonomy" id="104205"/>
    <lineage>
        <taxon>Bacteria</taxon>
        <taxon>Bacillati</taxon>
        <taxon>Actinomycetota</taxon>
        <taxon>Actinomycetes</taxon>
        <taxon>Streptosporangiales</taxon>
        <taxon>Nocardiopsidaceae</taxon>
        <taxon>Streptomonospora</taxon>
    </lineage>
</organism>
<dbReference type="Gene3D" id="3.90.120.10">
    <property type="entry name" value="DNA Methylase, subunit A, domain 2"/>
    <property type="match status" value="1"/>
</dbReference>
<evidence type="ECO:0000256" key="6">
    <source>
        <dbReference type="PROSITE-ProRule" id="PRU01016"/>
    </source>
</evidence>
<dbReference type="InterPro" id="IPR001525">
    <property type="entry name" value="C5_MeTfrase"/>
</dbReference>
<evidence type="ECO:0000256" key="5">
    <source>
        <dbReference type="ARBA" id="ARBA00022747"/>
    </source>
</evidence>
<dbReference type="Gene3D" id="3.40.50.150">
    <property type="entry name" value="Vaccinia Virus protein VP39"/>
    <property type="match status" value="1"/>
</dbReference>
<evidence type="ECO:0000313" key="8">
    <source>
        <dbReference type="EMBL" id="MBB5998234.1"/>
    </source>
</evidence>
<keyword evidence="5" id="KW-0680">Restriction system</keyword>
<dbReference type="PRINTS" id="PR00105">
    <property type="entry name" value="C5METTRFRASE"/>
</dbReference>
<dbReference type="GO" id="GO:0032259">
    <property type="term" value="P:methylation"/>
    <property type="evidence" value="ECO:0007669"/>
    <property type="project" value="UniProtKB-KW"/>
</dbReference>
<dbReference type="EMBL" id="JACHLY010000001">
    <property type="protein sequence ID" value="MBB5998234.1"/>
    <property type="molecule type" value="Genomic_DNA"/>
</dbReference>
<evidence type="ECO:0000256" key="1">
    <source>
        <dbReference type="ARBA" id="ARBA00011975"/>
    </source>
</evidence>
<dbReference type="AlphaFoldDB" id="A0A841E703"/>
<dbReference type="PANTHER" id="PTHR10629">
    <property type="entry name" value="CYTOSINE-SPECIFIC METHYLTRANSFERASE"/>
    <property type="match status" value="1"/>
</dbReference>
<dbReference type="RefSeq" id="WP_184634343.1">
    <property type="nucleotide sequence ID" value="NZ_BAABKT010000037.1"/>
</dbReference>
<evidence type="ECO:0000256" key="3">
    <source>
        <dbReference type="ARBA" id="ARBA00022679"/>
    </source>
</evidence>
<evidence type="ECO:0000256" key="2">
    <source>
        <dbReference type="ARBA" id="ARBA00022603"/>
    </source>
</evidence>
<dbReference type="Proteomes" id="UP000578077">
    <property type="component" value="Unassembled WGS sequence"/>
</dbReference>
<dbReference type="Pfam" id="PF00145">
    <property type="entry name" value="DNA_methylase"/>
    <property type="match status" value="3"/>
</dbReference>
<feature type="region of interest" description="Disordered" evidence="7">
    <location>
        <begin position="336"/>
        <end position="375"/>
    </location>
</feature>
<gene>
    <name evidence="8" type="ORF">HNR25_001985</name>
</gene>
<protein>
    <recommendedName>
        <fullName evidence="1">DNA (cytosine-5-)-methyltransferase</fullName>
        <ecNumber evidence="1">2.1.1.37</ecNumber>
    </recommendedName>
</protein>
<sequence length="375" mass="40758">MNPPVEIVDLFAGPGGIDVAAHWLGLSTVGIEADPNACATRQEARLRTEQGDVRSFDPKRFPDATVLAGGPPCQTYTVAGSGEGRRALEEVRRFARRMAAGEDVRTELAKLDDERTALVLEPLRWSFAAYDEGDPYQAIVLEQVPQALPVWEEMAEHLSIRGYSVVTGILRAEEYGVPQTRRRAVLIARRDGKTASMPEPTHTRYRKGVSGEDPFGLREEWVPMGKALGIRRPFEVVSNYGTGGDPKARGRRRSDEPASTVTGKIFRNLVEPTGGGFPRRFTFAEAGQLQTFPADYPWRGSDIAQQIGNAVPPLLALHVLAEALELDEGAVKRGLEASAEPWPPQTATATETDGVSLSTGDRDLTEPYTAVAGPA</sequence>
<evidence type="ECO:0000313" key="9">
    <source>
        <dbReference type="Proteomes" id="UP000578077"/>
    </source>
</evidence>
<dbReference type="GO" id="GO:0003677">
    <property type="term" value="F:DNA binding"/>
    <property type="evidence" value="ECO:0007669"/>
    <property type="project" value="TreeGrafter"/>
</dbReference>
<dbReference type="SUPFAM" id="SSF53335">
    <property type="entry name" value="S-adenosyl-L-methionine-dependent methyltransferases"/>
    <property type="match status" value="1"/>
</dbReference>
<dbReference type="GO" id="GO:0044027">
    <property type="term" value="P:negative regulation of gene expression via chromosomal CpG island methylation"/>
    <property type="evidence" value="ECO:0007669"/>
    <property type="project" value="TreeGrafter"/>
</dbReference>
<dbReference type="GO" id="GO:0003886">
    <property type="term" value="F:DNA (cytosine-5-)-methyltransferase activity"/>
    <property type="evidence" value="ECO:0007669"/>
    <property type="project" value="UniProtKB-EC"/>
</dbReference>
<evidence type="ECO:0000256" key="7">
    <source>
        <dbReference type="SAM" id="MobiDB-lite"/>
    </source>
</evidence>
<name>A0A841E703_9ACTN</name>
<reference evidence="8 9" key="1">
    <citation type="submission" date="2020-08" db="EMBL/GenBank/DDBJ databases">
        <title>Sequencing the genomes of 1000 actinobacteria strains.</title>
        <authorList>
            <person name="Klenk H.-P."/>
        </authorList>
    </citation>
    <scope>NUCLEOTIDE SEQUENCE [LARGE SCALE GENOMIC DNA]</scope>
    <source>
        <strain evidence="8 9">DSM 44593</strain>
    </source>
</reference>
<keyword evidence="4 6" id="KW-0949">S-adenosyl-L-methionine</keyword>
<dbReference type="EC" id="2.1.1.37" evidence="1"/>
<evidence type="ECO:0000256" key="4">
    <source>
        <dbReference type="ARBA" id="ARBA00022691"/>
    </source>
</evidence>
<comment type="similarity">
    <text evidence="6">Belongs to the class I-like SAM-binding methyltransferase superfamily. C5-methyltransferase family.</text>
</comment>
<dbReference type="PROSITE" id="PS51679">
    <property type="entry name" value="SAM_MT_C5"/>
    <property type="match status" value="1"/>
</dbReference>
<keyword evidence="3 6" id="KW-0808">Transferase</keyword>
<accession>A0A841E703</accession>
<comment type="caution">
    <text evidence="8">The sequence shown here is derived from an EMBL/GenBank/DDBJ whole genome shotgun (WGS) entry which is preliminary data.</text>
</comment>
<dbReference type="PANTHER" id="PTHR10629:SF52">
    <property type="entry name" value="DNA (CYTOSINE-5)-METHYLTRANSFERASE 1"/>
    <property type="match status" value="1"/>
</dbReference>
<feature type="compositionally biased region" description="Polar residues" evidence="7">
    <location>
        <begin position="345"/>
        <end position="359"/>
    </location>
</feature>
<dbReference type="GO" id="GO:0009307">
    <property type="term" value="P:DNA restriction-modification system"/>
    <property type="evidence" value="ECO:0007669"/>
    <property type="project" value="UniProtKB-KW"/>
</dbReference>
<keyword evidence="9" id="KW-1185">Reference proteome</keyword>